<accession>A0A927PZP0</accession>
<sequence length="374" mass="40773">MAVWSPAALTPRQQEAWRALADRAACPNAFLRPEFVVPAATHLPVPSTNGAVQLLTVSQEGRLLSLLPFVRGRWRRVPLPAMGAWVHDQQGLATPLLARGADLPVAASLLVEAVSRVAPRARLLGLDEQTTGLPVDLALDGALSDAGWRSTVWHSYRRALLTRDGDRVGGGATLRELVVESSRLRTKRRRLDREAGPLRVLDASAPALASGAAESFLRLEDAGWKGRAGTSMLQRPGEADMLREVVRRAADVGSLRLLVLAGADAPLATQIDLVCGDTHFHWKTAYDERWQRMSPGRLLLTHVLERFAASDLRRLDGCTVEGHPVLDPLLPSRRVVTSRAWSRGAGSEQVVRSARWLRTRLRAPAPVPTIGDRG</sequence>
<organism evidence="2 3">
    <name type="scientific">Nocardioides donggukensis</name>
    <dbReference type="NCBI Taxonomy" id="2774019"/>
    <lineage>
        <taxon>Bacteria</taxon>
        <taxon>Bacillati</taxon>
        <taxon>Actinomycetota</taxon>
        <taxon>Actinomycetes</taxon>
        <taxon>Propionibacteriales</taxon>
        <taxon>Nocardioidaceae</taxon>
        <taxon>Nocardioides</taxon>
    </lineage>
</organism>
<dbReference type="RefSeq" id="WP_192142248.1">
    <property type="nucleotide sequence ID" value="NZ_JACYXZ010000002.1"/>
</dbReference>
<gene>
    <name evidence="2" type="ORF">IE331_07705</name>
</gene>
<proteinExistence type="predicted"/>
<dbReference type="Proteomes" id="UP000616839">
    <property type="component" value="Unassembled WGS sequence"/>
</dbReference>
<name>A0A927PZP0_9ACTN</name>
<evidence type="ECO:0000313" key="3">
    <source>
        <dbReference type="Proteomes" id="UP000616839"/>
    </source>
</evidence>
<keyword evidence="3" id="KW-1185">Reference proteome</keyword>
<evidence type="ECO:0000313" key="2">
    <source>
        <dbReference type="EMBL" id="MBD8869505.1"/>
    </source>
</evidence>
<dbReference type="EMBL" id="JACYXZ010000002">
    <property type="protein sequence ID" value="MBD8869505.1"/>
    <property type="molecule type" value="Genomic_DNA"/>
</dbReference>
<protein>
    <submittedName>
        <fullName evidence="2">GNAT family N-acetyltransferase</fullName>
    </submittedName>
</protein>
<dbReference type="InterPro" id="IPR038740">
    <property type="entry name" value="BioF2-like_GNAT_dom"/>
</dbReference>
<reference evidence="2" key="1">
    <citation type="submission" date="2020-09" db="EMBL/GenBank/DDBJ databases">
        <title>Nocardioides sp. strain MJB4 16S ribosomal RNA gene Genome sequencing and assembly.</title>
        <authorList>
            <person name="Kim I."/>
        </authorList>
    </citation>
    <scope>NUCLEOTIDE SEQUENCE</scope>
    <source>
        <strain evidence="2">MJB4</strain>
    </source>
</reference>
<dbReference type="InterPro" id="IPR016181">
    <property type="entry name" value="Acyl_CoA_acyltransferase"/>
</dbReference>
<evidence type="ECO:0000259" key="1">
    <source>
        <dbReference type="Pfam" id="PF13480"/>
    </source>
</evidence>
<comment type="caution">
    <text evidence="2">The sequence shown here is derived from an EMBL/GenBank/DDBJ whole genome shotgun (WGS) entry which is preliminary data.</text>
</comment>
<dbReference type="Pfam" id="PF13480">
    <property type="entry name" value="Acetyltransf_6"/>
    <property type="match status" value="1"/>
</dbReference>
<dbReference type="SUPFAM" id="SSF55729">
    <property type="entry name" value="Acyl-CoA N-acyltransferases (Nat)"/>
    <property type="match status" value="1"/>
</dbReference>
<feature type="domain" description="BioF2-like acetyltransferase" evidence="1">
    <location>
        <begin position="183"/>
        <end position="316"/>
    </location>
</feature>
<dbReference type="AlphaFoldDB" id="A0A927PZP0"/>